<feature type="domain" description="PKD-like" evidence="1">
    <location>
        <begin position="389"/>
        <end position="448"/>
    </location>
</feature>
<dbReference type="InterPro" id="IPR045829">
    <property type="entry name" value="PKD_6"/>
</dbReference>
<evidence type="ECO:0000313" key="2">
    <source>
        <dbReference type="EMBL" id="MFC7670326.1"/>
    </source>
</evidence>
<dbReference type="Proteomes" id="UP001596513">
    <property type="component" value="Unassembled WGS sequence"/>
</dbReference>
<dbReference type="InterPro" id="IPR026341">
    <property type="entry name" value="T9SS_type_B"/>
</dbReference>
<accession>A0ABW2UCX7</accession>
<reference evidence="3" key="1">
    <citation type="journal article" date="2019" name="Int. J. Syst. Evol. Microbiol.">
        <title>The Global Catalogue of Microorganisms (GCM) 10K type strain sequencing project: providing services to taxonomists for standard genome sequencing and annotation.</title>
        <authorList>
            <consortium name="The Broad Institute Genomics Platform"/>
            <consortium name="The Broad Institute Genome Sequencing Center for Infectious Disease"/>
            <person name="Wu L."/>
            <person name="Ma J."/>
        </authorList>
    </citation>
    <scope>NUCLEOTIDE SEQUENCE [LARGE SCALE GENOMIC DNA]</scope>
    <source>
        <strain evidence="3">JCM 19635</strain>
    </source>
</reference>
<dbReference type="Gene3D" id="2.60.40.10">
    <property type="entry name" value="Immunoglobulins"/>
    <property type="match status" value="1"/>
</dbReference>
<gene>
    <name evidence="2" type="ORF">ACFQT0_25395</name>
</gene>
<comment type="caution">
    <text evidence="2">The sequence shown here is derived from an EMBL/GenBank/DDBJ whole genome shotgun (WGS) entry which is preliminary data.</text>
</comment>
<evidence type="ECO:0000259" key="1">
    <source>
        <dbReference type="Pfam" id="PF19408"/>
    </source>
</evidence>
<protein>
    <submittedName>
        <fullName evidence="2">Gliding motility-associated C-terminal domain-containing protein</fullName>
    </submittedName>
</protein>
<proteinExistence type="predicted"/>
<dbReference type="Pfam" id="PF19408">
    <property type="entry name" value="PKD_6"/>
    <property type="match status" value="1"/>
</dbReference>
<dbReference type="RefSeq" id="WP_380205778.1">
    <property type="nucleotide sequence ID" value="NZ_JBHTEK010000001.1"/>
</dbReference>
<dbReference type="Pfam" id="PF13585">
    <property type="entry name" value="CHU_C"/>
    <property type="match status" value="1"/>
</dbReference>
<sequence>MALYVATVNLPMSNSGYNAYCNNSNRVAGITNFKKSVDEGMFLGIEIAPASVPNASPVFSTVPVTLICAGTNSLCPTTRTTPTATSLVYEVSRPGGLYGNLIDYAAGYTPAQPFGAGGKFEVNASTGISNYLSPSQGVFQVAVNVQEYRTINGQRILLSTARRDMQVVVRTCSGVPGQAPAFTAASLAQPRDFTIREGQTVQFDVAATDPDGDPLTLTARSALLDGSGGIDASFGGQPGTSVGANPVGQASIRGTGTVAGTFRLTGCGADRRAPYEVLVTATDEACNTQTVVATFRITVTRPVFSGVVQGTGTVCAQSVATYTVSGGAASGSLQWSVLGGQVLGPATGPTVQVLWGTGTTGTVRVNGTTDLGCPTQAVSYPVSIRPGLPITGPIGYCLTAATGLRFTANGQSSSYQWTITNGTIVSGQGSREVVVNITPGTTATLQVAQPGAGSCVTTLLVGPDDSCLYFYNVITPNGDNKNDAFVVRNIERHPNTALTVFNRWGQKLYHSDDYQNSYGREITAAGLYYYLCRTADGATYKGWFEVIK</sequence>
<keyword evidence="3" id="KW-1185">Reference proteome</keyword>
<evidence type="ECO:0000313" key="3">
    <source>
        <dbReference type="Proteomes" id="UP001596513"/>
    </source>
</evidence>
<dbReference type="EMBL" id="JBHTEK010000001">
    <property type="protein sequence ID" value="MFC7670326.1"/>
    <property type="molecule type" value="Genomic_DNA"/>
</dbReference>
<dbReference type="InterPro" id="IPR013783">
    <property type="entry name" value="Ig-like_fold"/>
</dbReference>
<name>A0ABW2UCX7_9BACT</name>
<dbReference type="NCBIfam" id="TIGR04131">
    <property type="entry name" value="Bac_Flav_CTERM"/>
    <property type="match status" value="1"/>
</dbReference>
<organism evidence="2 3">
    <name type="scientific">Hymenobacter humi</name>
    <dbReference type="NCBI Taxonomy" id="1411620"/>
    <lineage>
        <taxon>Bacteria</taxon>
        <taxon>Pseudomonadati</taxon>
        <taxon>Bacteroidota</taxon>
        <taxon>Cytophagia</taxon>
        <taxon>Cytophagales</taxon>
        <taxon>Hymenobacteraceae</taxon>
        <taxon>Hymenobacter</taxon>
    </lineage>
</organism>